<keyword evidence="4" id="KW-1185">Reference proteome</keyword>
<evidence type="ECO:0000313" key="4">
    <source>
        <dbReference type="Proteomes" id="UP001446871"/>
    </source>
</evidence>
<dbReference type="PANTHER" id="PTHR12323:SF0">
    <property type="entry name" value="CALCIUM HOMEOSTASIS ENDOPLASMIC RETICULUM PROTEIN"/>
    <property type="match status" value="1"/>
</dbReference>
<dbReference type="Pfam" id="PF04818">
    <property type="entry name" value="CID"/>
    <property type="match status" value="1"/>
</dbReference>
<feature type="compositionally biased region" description="Gly residues" evidence="1">
    <location>
        <begin position="520"/>
        <end position="550"/>
    </location>
</feature>
<dbReference type="EMBL" id="JAQQWM010000009">
    <property type="protein sequence ID" value="KAK8047670.1"/>
    <property type="molecule type" value="Genomic_DNA"/>
</dbReference>
<reference evidence="3 4" key="1">
    <citation type="submission" date="2023-01" db="EMBL/GenBank/DDBJ databases">
        <title>Analysis of 21 Apiospora genomes using comparative genomics revels a genus with tremendous synthesis potential of carbohydrate active enzymes and secondary metabolites.</title>
        <authorList>
            <person name="Sorensen T."/>
        </authorList>
    </citation>
    <scope>NUCLEOTIDE SEQUENCE [LARGE SCALE GENOMIC DNA]</scope>
    <source>
        <strain evidence="3 4">CBS 83171</strain>
    </source>
</reference>
<evidence type="ECO:0000313" key="3">
    <source>
        <dbReference type="EMBL" id="KAK8047670.1"/>
    </source>
</evidence>
<gene>
    <name evidence="3" type="ORF">PG996_015734</name>
</gene>
<dbReference type="InterPro" id="IPR006569">
    <property type="entry name" value="CID_dom"/>
</dbReference>
<dbReference type="PANTHER" id="PTHR12323">
    <property type="entry name" value="SR-RELATED CTD ASSOCIATED FACTOR 6"/>
    <property type="match status" value="1"/>
</dbReference>
<dbReference type="PROSITE" id="PS51391">
    <property type="entry name" value="CID"/>
    <property type="match status" value="1"/>
</dbReference>
<feature type="compositionally biased region" description="Pro residues" evidence="1">
    <location>
        <begin position="485"/>
        <end position="495"/>
    </location>
</feature>
<name>A0ABR1TLZ8_9PEZI</name>
<sequence>MVSPQLAIAKVSFSAILLRQDPVSCPRSEIDGFFSLLDATLSRCSPANVQQSKQWMLEYVVPSPARIAALGKYLTALSKSFAVDVATSRAACETSSRRKRLHVLYVLNDIIHHVTIRQRQDDFASNFEPFLPGLVEAAAGYPNSPKQMKKVMELITLWSERDYFMPSFISQLETMANEAPTSRASTKDTASGSSAATTKLAKEAPFILPSMHGDPGVPWYDLPAANWLPVIEPNSSRPMNPSMIKPLQLVPGPADKSLAKAVQDLLDNVDRIYGKDTQSIGDPPEDVDQLGQRVVLDEITRDVLDGETYYGWSRNFCDKMKKRRKQPAGGPGEGSRGRSLSRSRSRSRSWSRSSSRPAFKRRRTSDSSRSRGGSPSRRRSRSRERRARRSYSESRSPSPRRFSRSPLPQQPVGLPSRPPFFDGPHNGNQAPHMPHHLPPQPNPAFPGFPAAFPDVFPVPPPPPPNWAGPWPPPPPMPPGMVGAGPPQPWMPPGPPAWRNTAVPSPTPPPMGQNPYPNHQGQGGGGGYQYGRGDGGYRGGRGGWRGGRGNW</sequence>
<dbReference type="Gene3D" id="1.25.40.90">
    <property type="match status" value="1"/>
</dbReference>
<feature type="compositionally biased region" description="Basic residues" evidence="1">
    <location>
        <begin position="339"/>
        <end position="349"/>
    </location>
</feature>
<feature type="compositionally biased region" description="Low complexity" evidence="1">
    <location>
        <begin position="393"/>
        <end position="406"/>
    </location>
</feature>
<feature type="domain" description="CID" evidence="2">
    <location>
        <begin position="25"/>
        <end position="180"/>
    </location>
</feature>
<accession>A0ABR1TLZ8</accession>
<dbReference type="SMART" id="SM00582">
    <property type="entry name" value="RPR"/>
    <property type="match status" value="1"/>
</dbReference>
<proteinExistence type="predicted"/>
<feature type="region of interest" description="Disordered" evidence="1">
    <location>
        <begin position="477"/>
        <end position="550"/>
    </location>
</feature>
<protein>
    <recommendedName>
        <fullName evidence="2">CID domain-containing protein</fullName>
    </recommendedName>
</protein>
<organism evidence="3 4">
    <name type="scientific">Apiospora saccharicola</name>
    <dbReference type="NCBI Taxonomy" id="335842"/>
    <lineage>
        <taxon>Eukaryota</taxon>
        <taxon>Fungi</taxon>
        <taxon>Dikarya</taxon>
        <taxon>Ascomycota</taxon>
        <taxon>Pezizomycotina</taxon>
        <taxon>Sordariomycetes</taxon>
        <taxon>Xylariomycetidae</taxon>
        <taxon>Amphisphaeriales</taxon>
        <taxon>Apiosporaceae</taxon>
        <taxon>Apiospora</taxon>
    </lineage>
</organism>
<comment type="caution">
    <text evidence="3">The sequence shown here is derived from an EMBL/GenBank/DDBJ whole genome shotgun (WGS) entry which is preliminary data.</text>
</comment>
<feature type="region of interest" description="Disordered" evidence="1">
    <location>
        <begin position="321"/>
        <end position="444"/>
    </location>
</feature>
<dbReference type="InterPro" id="IPR008942">
    <property type="entry name" value="ENTH_VHS"/>
</dbReference>
<evidence type="ECO:0000256" key="1">
    <source>
        <dbReference type="SAM" id="MobiDB-lite"/>
    </source>
</evidence>
<dbReference type="Proteomes" id="UP001446871">
    <property type="component" value="Unassembled WGS sequence"/>
</dbReference>
<evidence type="ECO:0000259" key="2">
    <source>
        <dbReference type="PROSITE" id="PS51391"/>
    </source>
</evidence>
<feature type="compositionally biased region" description="Basic residues" evidence="1">
    <location>
        <begin position="376"/>
        <end position="389"/>
    </location>
</feature>